<evidence type="ECO:0000256" key="1">
    <source>
        <dbReference type="ARBA" id="ARBA00004173"/>
    </source>
</evidence>
<dbReference type="PANTHER" id="PTHR28163:SF1">
    <property type="entry name" value="PROTEIN PET117 HOMOLOG, MITOCHONDRIAL"/>
    <property type="match status" value="1"/>
</dbReference>
<keyword evidence="3" id="KW-0809">Transit peptide</keyword>
<comment type="similarity">
    <text evidence="2">Belongs to the PET117 family.</text>
</comment>
<reference evidence="6" key="1">
    <citation type="submission" date="2025-08" db="UniProtKB">
        <authorList>
            <consortium name="Ensembl"/>
        </authorList>
    </citation>
    <scope>IDENTIFICATION</scope>
</reference>
<accession>A0A8C8VKC0</accession>
<evidence type="ECO:0000313" key="7">
    <source>
        <dbReference type="Proteomes" id="UP000694393"/>
    </source>
</evidence>
<dbReference type="InterPro" id="IPR031568">
    <property type="entry name" value="Pet117"/>
</dbReference>
<reference evidence="6" key="2">
    <citation type="submission" date="2025-09" db="UniProtKB">
        <authorList>
            <consortium name="Ensembl"/>
        </authorList>
    </citation>
    <scope>IDENTIFICATION</scope>
</reference>
<feature type="chain" id="PRO_5034222783" evidence="5">
    <location>
        <begin position="23"/>
        <end position="79"/>
    </location>
</feature>
<dbReference type="PANTHER" id="PTHR28163">
    <property type="entry name" value="PROTEIN PET117 HOMOLOG, MITOCHONDRIAL"/>
    <property type="match status" value="1"/>
</dbReference>
<organism evidence="6 7">
    <name type="scientific">Pelusios castaneus</name>
    <name type="common">West African mud turtle</name>
    <dbReference type="NCBI Taxonomy" id="367368"/>
    <lineage>
        <taxon>Eukaryota</taxon>
        <taxon>Metazoa</taxon>
        <taxon>Chordata</taxon>
        <taxon>Craniata</taxon>
        <taxon>Vertebrata</taxon>
        <taxon>Euteleostomi</taxon>
        <taxon>Archelosauria</taxon>
        <taxon>Testudinata</taxon>
        <taxon>Testudines</taxon>
        <taxon>Pleurodira</taxon>
        <taxon>Pelomedusidae</taxon>
        <taxon>Pelusios</taxon>
    </lineage>
</organism>
<dbReference type="Proteomes" id="UP000694393">
    <property type="component" value="Unplaced"/>
</dbReference>
<evidence type="ECO:0000313" key="6">
    <source>
        <dbReference type="Ensembl" id="ENSPCEP00000014407.1"/>
    </source>
</evidence>
<evidence type="ECO:0000256" key="3">
    <source>
        <dbReference type="ARBA" id="ARBA00022946"/>
    </source>
</evidence>
<sequence length="79" mass="9010">MSTASKVVLGVSALLSAGTVVAVHVQQRRVRERLHEGVVQDIERQSRKLENIRLLQEQITLTKELEAERDNMLMEKESQ</sequence>
<keyword evidence="7" id="KW-1185">Reference proteome</keyword>
<dbReference type="AlphaFoldDB" id="A0A8C8VKC0"/>
<proteinExistence type="inferred from homology"/>
<dbReference type="Pfam" id="PF15786">
    <property type="entry name" value="PET117"/>
    <property type="match status" value="1"/>
</dbReference>
<keyword evidence="4" id="KW-0496">Mitochondrion</keyword>
<name>A0A8C8VKC0_9SAUR</name>
<evidence type="ECO:0000256" key="4">
    <source>
        <dbReference type="ARBA" id="ARBA00023128"/>
    </source>
</evidence>
<dbReference type="GO" id="GO:0005739">
    <property type="term" value="C:mitochondrion"/>
    <property type="evidence" value="ECO:0007669"/>
    <property type="project" value="UniProtKB-SubCell"/>
</dbReference>
<evidence type="ECO:0000256" key="2">
    <source>
        <dbReference type="ARBA" id="ARBA00008197"/>
    </source>
</evidence>
<evidence type="ECO:0000256" key="5">
    <source>
        <dbReference type="SAM" id="SignalP"/>
    </source>
</evidence>
<dbReference type="GO" id="GO:0033617">
    <property type="term" value="P:mitochondrial respiratory chain complex IV assembly"/>
    <property type="evidence" value="ECO:0007669"/>
    <property type="project" value="TreeGrafter"/>
</dbReference>
<feature type="signal peptide" evidence="5">
    <location>
        <begin position="1"/>
        <end position="22"/>
    </location>
</feature>
<dbReference type="Ensembl" id="ENSPCET00000014929.1">
    <property type="protein sequence ID" value="ENSPCEP00000014407.1"/>
    <property type="gene ID" value="ENSPCEG00000011412.1"/>
</dbReference>
<comment type="subcellular location">
    <subcellularLocation>
        <location evidence="1">Mitochondrion</location>
    </subcellularLocation>
</comment>
<protein>
    <submittedName>
        <fullName evidence="6">PET117 cytochrome c oxidase chaperone</fullName>
    </submittedName>
</protein>
<keyword evidence="5" id="KW-0732">Signal</keyword>